<gene>
    <name evidence="1" type="ORF">DEBR0S6_08130G</name>
</gene>
<reference evidence="1 2" key="1">
    <citation type="submission" date="2019-07" db="EMBL/GenBank/DDBJ databases">
        <authorList>
            <person name="Friedrich A."/>
            <person name="Schacherer J."/>
        </authorList>
    </citation>
    <scope>NUCLEOTIDE SEQUENCE [LARGE SCALE GENOMIC DNA]</scope>
</reference>
<accession>A0A7D9H4B3</accession>
<keyword evidence="2" id="KW-1185">Reference proteome</keyword>
<protein>
    <submittedName>
        <fullName evidence="1">DEBR0S6_08130g1_1</fullName>
    </submittedName>
</protein>
<dbReference type="AlphaFoldDB" id="A0A7D9H4B3"/>
<evidence type="ECO:0000313" key="2">
    <source>
        <dbReference type="Proteomes" id="UP000478008"/>
    </source>
</evidence>
<dbReference type="EMBL" id="CABFWN010000006">
    <property type="protein sequence ID" value="VUG20108.1"/>
    <property type="molecule type" value="Genomic_DNA"/>
</dbReference>
<name>A0A7D9H4B3_DEKBR</name>
<organism evidence="1 2">
    <name type="scientific">Dekkera bruxellensis</name>
    <name type="common">Brettanomyces custersii</name>
    <dbReference type="NCBI Taxonomy" id="5007"/>
    <lineage>
        <taxon>Eukaryota</taxon>
        <taxon>Fungi</taxon>
        <taxon>Dikarya</taxon>
        <taxon>Ascomycota</taxon>
        <taxon>Saccharomycotina</taxon>
        <taxon>Pichiomycetes</taxon>
        <taxon>Pichiales</taxon>
        <taxon>Pichiaceae</taxon>
        <taxon>Brettanomyces</taxon>
    </lineage>
</organism>
<proteinExistence type="predicted"/>
<sequence>MSAAIANPPPLVIEGTKEELRKIGERIRKNIQTGYHVPFDVSKIYVKRQKKETANMLEFPPLVIEGTKEEIQKVGPRVRKNMQTGYHVPFDVSKIYVKRQKKETANMLEFPPLVIEGTKEEIQKVGPRVRKNMLTGYHVPFDVSKIFVKNQKEQREFPPLVIEGTKEEIQKVGPRVRKNMQTGYHVPFDVSKIFVKNQKEQRELPPLVIEGTKEEIRKVGPRVRKNMQTGYHVPFDVSKIFVGVQDEIEEPEKRTSLESEPKFKRVPLPAKFGGEPPALVSSGTSSMTITSSSLSCWEEEVNKPENRHMQTLNEIPAVVDKMGIKHSFADLEIVDDTQPQPRQLSDYVSEYGPLHFNEAF</sequence>
<dbReference type="Proteomes" id="UP000478008">
    <property type="component" value="Unassembled WGS sequence"/>
</dbReference>
<evidence type="ECO:0000313" key="1">
    <source>
        <dbReference type="EMBL" id="VUG20108.1"/>
    </source>
</evidence>